<feature type="compositionally biased region" description="Polar residues" evidence="1">
    <location>
        <begin position="1"/>
        <end position="12"/>
    </location>
</feature>
<evidence type="ECO:0000313" key="2">
    <source>
        <dbReference type="EMBL" id="KAJ1365128.1"/>
    </source>
</evidence>
<feature type="region of interest" description="Disordered" evidence="1">
    <location>
        <begin position="121"/>
        <end position="141"/>
    </location>
</feature>
<sequence>MAGRENQMNRSASPIPDDPAPLSSSGTEPVQEGNPRGQQLQPEYYTYLGVDVLPWHIAGTFAQELVAGKYYAKSSTRQLGPFDREPTENELPSGDSYCIMKILSRIGANGSYLFRHVKHISTSAERSPPPPRPTSPSTLPGLRGVNLDIATMNNLVPGQYYARSVRRLLGPFSQCSATA</sequence>
<evidence type="ECO:0000313" key="3">
    <source>
        <dbReference type="Proteomes" id="UP001196413"/>
    </source>
</evidence>
<protein>
    <submittedName>
        <fullName evidence="2">Uncharacterized protein</fullName>
    </submittedName>
</protein>
<accession>A0AAD5QUD3</accession>
<dbReference type="EMBL" id="JAHQIW010005185">
    <property type="protein sequence ID" value="KAJ1365128.1"/>
    <property type="molecule type" value="Genomic_DNA"/>
</dbReference>
<comment type="caution">
    <text evidence="2">The sequence shown here is derived from an EMBL/GenBank/DDBJ whole genome shotgun (WGS) entry which is preliminary data.</text>
</comment>
<name>A0AAD5QUD3_PARTN</name>
<feature type="region of interest" description="Disordered" evidence="1">
    <location>
        <begin position="1"/>
        <end position="38"/>
    </location>
</feature>
<reference evidence="2" key="1">
    <citation type="submission" date="2021-06" db="EMBL/GenBank/DDBJ databases">
        <title>Parelaphostrongylus tenuis whole genome reference sequence.</title>
        <authorList>
            <person name="Garwood T.J."/>
            <person name="Larsen P.A."/>
            <person name="Fountain-Jones N.M."/>
            <person name="Garbe J.R."/>
            <person name="Macchietto M.G."/>
            <person name="Kania S.A."/>
            <person name="Gerhold R.W."/>
            <person name="Richards J.E."/>
            <person name="Wolf T.M."/>
        </authorList>
    </citation>
    <scope>NUCLEOTIDE SEQUENCE</scope>
    <source>
        <strain evidence="2">MNPRO001-30</strain>
        <tissue evidence="2">Meninges</tissue>
    </source>
</reference>
<organism evidence="2 3">
    <name type="scientific">Parelaphostrongylus tenuis</name>
    <name type="common">Meningeal worm</name>
    <dbReference type="NCBI Taxonomy" id="148309"/>
    <lineage>
        <taxon>Eukaryota</taxon>
        <taxon>Metazoa</taxon>
        <taxon>Ecdysozoa</taxon>
        <taxon>Nematoda</taxon>
        <taxon>Chromadorea</taxon>
        <taxon>Rhabditida</taxon>
        <taxon>Rhabditina</taxon>
        <taxon>Rhabditomorpha</taxon>
        <taxon>Strongyloidea</taxon>
        <taxon>Metastrongylidae</taxon>
        <taxon>Parelaphostrongylus</taxon>
    </lineage>
</organism>
<gene>
    <name evidence="2" type="ORF">KIN20_025354</name>
</gene>
<proteinExistence type="predicted"/>
<dbReference type="Proteomes" id="UP001196413">
    <property type="component" value="Unassembled WGS sequence"/>
</dbReference>
<keyword evidence="3" id="KW-1185">Reference proteome</keyword>
<evidence type="ECO:0000256" key="1">
    <source>
        <dbReference type="SAM" id="MobiDB-lite"/>
    </source>
</evidence>
<dbReference type="AlphaFoldDB" id="A0AAD5QUD3"/>